<dbReference type="InterPro" id="IPR011008">
    <property type="entry name" value="Dimeric_a/b-barrel"/>
</dbReference>
<dbReference type="GO" id="GO:0004497">
    <property type="term" value="F:monooxygenase activity"/>
    <property type="evidence" value="ECO:0007669"/>
    <property type="project" value="UniProtKB-KW"/>
</dbReference>
<proteinExistence type="predicted"/>
<dbReference type="OrthoDB" id="4304335at2"/>
<protein>
    <submittedName>
        <fullName evidence="2">Quinol monooxygenase YgiN</fullName>
    </submittedName>
</protein>
<dbReference type="Proteomes" id="UP000198280">
    <property type="component" value="Unassembled WGS sequence"/>
</dbReference>
<keyword evidence="2" id="KW-0560">Oxidoreductase</keyword>
<reference evidence="2 3" key="1">
    <citation type="submission" date="2017-06" db="EMBL/GenBank/DDBJ databases">
        <authorList>
            <person name="Kim H.J."/>
            <person name="Triplett B.A."/>
        </authorList>
    </citation>
    <scope>NUCLEOTIDE SEQUENCE [LARGE SCALE GENOMIC DNA]</scope>
    <source>
        <strain evidence="2 3">CGMCC 4.1858</strain>
    </source>
</reference>
<evidence type="ECO:0000313" key="2">
    <source>
        <dbReference type="EMBL" id="SNS64241.1"/>
    </source>
</evidence>
<dbReference type="SUPFAM" id="SSF54909">
    <property type="entry name" value="Dimeric alpha+beta barrel"/>
    <property type="match status" value="1"/>
</dbReference>
<keyword evidence="2" id="KW-0503">Monooxygenase</keyword>
<gene>
    <name evidence="2" type="ORF">SAMN05216252_107234</name>
</gene>
<keyword evidence="3" id="KW-1185">Reference proteome</keyword>
<feature type="domain" description="ABM" evidence="1">
    <location>
        <begin position="7"/>
        <end position="95"/>
    </location>
</feature>
<evidence type="ECO:0000313" key="3">
    <source>
        <dbReference type="Proteomes" id="UP000198280"/>
    </source>
</evidence>
<dbReference type="AlphaFoldDB" id="A0A239G572"/>
<accession>A0A239G572</accession>
<dbReference type="InterPro" id="IPR007138">
    <property type="entry name" value="ABM_dom"/>
</dbReference>
<dbReference type="RefSeq" id="WP_089224676.1">
    <property type="nucleotide sequence ID" value="NZ_FZOF01000007.1"/>
</dbReference>
<dbReference type="Pfam" id="PF03992">
    <property type="entry name" value="ABM"/>
    <property type="match status" value="1"/>
</dbReference>
<name>A0A239G572_9ACTN</name>
<sequence length="103" mass="11755">MDSTPKTRVVLRIRLHEGKGDQYAQAYDLVHRGVVKADGFISSQLCRSLVDPDSWIVTSEWRSLDQYLAYLASEDFKARRVGLRECILEHESTQYAVVADVKP</sequence>
<dbReference type="EMBL" id="FZOF01000007">
    <property type="protein sequence ID" value="SNS64241.1"/>
    <property type="molecule type" value="Genomic_DNA"/>
</dbReference>
<organism evidence="2 3">
    <name type="scientific">Actinacidiphila glaucinigra</name>
    <dbReference type="NCBI Taxonomy" id="235986"/>
    <lineage>
        <taxon>Bacteria</taxon>
        <taxon>Bacillati</taxon>
        <taxon>Actinomycetota</taxon>
        <taxon>Actinomycetes</taxon>
        <taxon>Kitasatosporales</taxon>
        <taxon>Streptomycetaceae</taxon>
        <taxon>Actinacidiphila</taxon>
    </lineage>
</organism>
<dbReference type="Gene3D" id="3.30.70.100">
    <property type="match status" value="1"/>
</dbReference>
<evidence type="ECO:0000259" key="1">
    <source>
        <dbReference type="PROSITE" id="PS51725"/>
    </source>
</evidence>
<dbReference type="PROSITE" id="PS51725">
    <property type="entry name" value="ABM"/>
    <property type="match status" value="1"/>
</dbReference>